<dbReference type="PANTHER" id="PTHR35297:SF2">
    <property type="entry name" value="PROTEIN, PUTATIVE-RELATED"/>
    <property type="match status" value="1"/>
</dbReference>
<evidence type="ECO:0000313" key="2">
    <source>
        <dbReference type="EMBL" id="KAK8944923.1"/>
    </source>
</evidence>
<proteinExistence type="predicted"/>
<gene>
    <name evidence="2" type="ORF">KSP39_PZI008599</name>
</gene>
<protein>
    <submittedName>
        <fullName evidence="2">Uncharacterized protein</fullName>
    </submittedName>
</protein>
<dbReference type="EMBL" id="JBBWWQ010000006">
    <property type="protein sequence ID" value="KAK8944923.1"/>
    <property type="molecule type" value="Genomic_DNA"/>
</dbReference>
<evidence type="ECO:0000256" key="1">
    <source>
        <dbReference type="SAM" id="MobiDB-lite"/>
    </source>
</evidence>
<dbReference type="PANTHER" id="PTHR35297">
    <property type="entry name" value="PROTEIN, PUTATIVE-RELATED"/>
    <property type="match status" value="1"/>
</dbReference>
<feature type="region of interest" description="Disordered" evidence="1">
    <location>
        <begin position="36"/>
        <end position="73"/>
    </location>
</feature>
<name>A0AAP0BN26_9ASPA</name>
<keyword evidence="3" id="KW-1185">Reference proteome</keyword>
<reference evidence="2 3" key="1">
    <citation type="journal article" date="2022" name="Nat. Plants">
        <title>Genomes of leafy and leafless Platanthera orchids illuminate the evolution of mycoheterotrophy.</title>
        <authorList>
            <person name="Li M.H."/>
            <person name="Liu K.W."/>
            <person name="Li Z."/>
            <person name="Lu H.C."/>
            <person name="Ye Q.L."/>
            <person name="Zhang D."/>
            <person name="Wang J.Y."/>
            <person name="Li Y.F."/>
            <person name="Zhong Z.M."/>
            <person name="Liu X."/>
            <person name="Yu X."/>
            <person name="Liu D.K."/>
            <person name="Tu X.D."/>
            <person name="Liu B."/>
            <person name="Hao Y."/>
            <person name="Liao X.Y."/>
            <person name="Jiang Y.T."/>
            <person name="Sun W.H."/>
            <person name="Chen J."/>
            <person name="Chen Y.Q."/>
            <person name="Ai Y."/>
            <person name="Zhai J.W."/>
            <person name="Wu S.S."/>
            <person name="Zhou Z."/>
            <person name="Hsiao Y.Y."/>
            <person name="Wu W.L."/>
            <person name="Chen Y.Y."/>
            <person name="Lin Y.F."/>
            <person name="Hsu J.L."/>
            <person name="Li C.Y."/>
            <person name="Wang Z.W."/>
            <person name="Zhao X."/>
            <person name="Zhong W.Y."/>
            <person name="Ma X.K."/>
            <person name="Ma L."/>
            <person name="Huang J."/>
            <person name="Chen G.Z."/>
            <person name="Huang M.Z."/>
            <person name="Huang L."/>
            <person name="Peng D.H."/>
            <person name="Luo Y.B."/>
            <person name="Zou S.Q."/>
            <person name="Chen S.P."/>
            <person name="Lan S."/>
            <person name="Tsai W.C."/>
            <person name="Van de Peer Y."/>
            <person name="Liu Z.J."/>
        </authorList>
    </citation>
    <scope>NUCLEOTIDE SEQUENCE [LARGE SCALE GENOMIC DNA]</scope>
    <source>
        <strain evidence="2">Lor287</strain>
    </source>
</reference>
<dbReference type="AlphaFoldDB" id="A0AAP0BN26"/>
<evidence type="ECO:0000313" key="3">
    <source>
        <dbReference type="Proteomes" id="UP001418222"/>
    </source>
</evidence>
<dbReference type="Proteomes" id="UP001418222">
    <property type="component" value="Unassembled WGS sequence"/>
</dbReference>
<sequence>MFPWRASTLKFYSSPRPVLSQSSLFLPRCFEKMHRQSLGSPGSKVQIHDGGRGPVKDEKRKSAISPAAESSACTSEIDIKMEKPLRRPNPKSDTSIHLVPILILLCFTILYLCSHEPSSQDLTIFAGFSSLISHKDLIAAASMTEKAGGLGIRSHRALKEAGRNRHRKMRYP</sequence>
<feature type="compositionally biased region" description="Basic and acidic residues" evidence="1">
    <location>
        <begin position="46"/>
        <end position="61"/>
    </location>
</feature>
<comment type="caution">
    <text evidence="2">The sequence shown here is derived from an EMBL/GenBank/DDBJ whole genome shotgun (WGS) entry which is preliminary data.</text>
</comment>
<organism evidence="2 3">
    <name type="scientific">Platanthera zijinensis</name>
    <dbReference type="NCBI Taxonomy" id="2320716"/>
    <lineage>
        <taxon>Eukaryota</taxon>
        <taxon>Viridiplantae</taxon>
        <taxon>Streptophyta</taxon>
        <taxon>Embryophyta</taxon>
        <taxon>Tracheophyta</taxon>
        <taxon>Spermatophyta</taxon>
        <taxon>Magnoliopsida</taxon>
        <taxon>Liliopsida</taxon>
        <taxon>Asparagales</taxon>
        <taxon>Orchidaceae</taxon>
        <taxon>Orchidoideae</taxon>
        <taxon>Orchideae</taxon>
        <taxon>Orchidinae</taxon>
        <taxon>Platanthera</taxon>
    </lineage>
</organism>
<accession>A0AAP0BN26</accession>